<gene>
    <name evidence="3" type="ORF">VV02_18275</name>
</gene>
<dbReference type="PANTHER" id="PTHR42831:SF3">
    <property type="entry name" value="1,2-PHENYLACETYL-COA EPOXIDASE, SUBUNIT D-RELATED"/>
    <property type="match status" value="1"/>
</dbReference>
<dbReference type="PATRIC" id="fig|571913.6.peg.3706"/>
<dbReference type="InterPro" id="IPR052339">
    <property type="entry name" value="Fe-S_Maturation_MIP18"/>
</dbReference>
<reference evidence="3 4" key="1">
    <citation type="submission" date="2015-03" db="EMBL/GenBank/DDBJ databases">
        <title>Luteipulveratus halotolerans sp. nov., a novel actinobacterium (Dermacoccaceae) from Sarawak, Malaysia.</title>
        <authorList>
            <person name="Juboi H."/>
            <person name="Basik A."/>
            <person name="Shamsul S.S."/>
            <person name="Arnold P."/>
            <person name="Schmitt E.K."/>
            <person name="Sanglier J.-J."/>
            <person name="Yeo T."/>
        </authorList>
    </citation>
    <scope>NUCLEOTIDE SEQUENCE [LARGE SCALE GENOMIC DNA]</scope>
    <source>
        <strain evidence="3 4">MN07-A0370</strain>
    </source>
</reference>
<proteinExistence type="predicted"/>
<sequence>MTAVATSSVDVLAAVRAIPDPEVPVITIDDLGILRSVDLDGDRLRVVITPTYSGCPAMEAIRANIQRVAADHGYEADVSMQLSPAWTTDWMSADGRDALARFGIAPPHVLKDGPVAVGLSVRQVTCPLCGSTDTEELSRFGSTSCKALRRCVSCREPFEEFKAL</sequence>
<dbReference type="STRING" id="571913.VV02_18275"/>
<dbReference type="InterPro" id="IPR002744">
    <property type="entry name" value="MIP18-like"/>
</dbReference>
<feature type="domain" description="MIP18 family-like" evidence="1">
    <location>
        <begin position="10"/>
        <end position="70"/>
    </location>
</feature>
<dbReference type="Pfam" id="PF23451">
    <property type="entry name" value="Zn_ribbon_PaaD"/>
    <property type="match status" value="1"/>
</dbReference>
<dbReference type="InterPro" id="IPR034904">
    <property type="entry name" value="FSCA_dom_sf"/>
</dbReference>
<dbReference type="InterPro" id="IPR011883">
    <property type="entry name" value="PaaD-like"/>
</dbReference>
<protein>
    <submittedName>
        <fullName evidence="3">Phenylacetate-CoA oxygenase</fullName>
    </submittedName>
</protein>
<dbReference type="PANTHER" id="PTHR42831">
    <property type="entry name" value="FE-S PROTEIN MATURATION AUXILIARY FACTOR YITW"/>
    <property type="match status" value="1"/>
</dbReference>
<evidence type="ECO:0000259" key="1">
    <source>
        <dbReference type="Pfam" id="PF01883"/>
    </source>
</evidence>
<accession>A0A0K1JQS5</accession>
<dbReference type="EMBL" id="CP011112">
    <property type="protein sequence ID" value="AKU19074.1"/>
    <property type="molecule type" value="Genomic_DNA"/>
</dbReference>
<dbReference type="Pfam" id="PF01883">
    <property type="entry name" value="FeS_assembly_P"/>
    <property type="match status" value="1"/>
</dbReference>
<dbReference type="SUPFAM" id="SSF117916">
    <property type="entry name" value="Fe-S cluster assembly (FSCA) domain-like"/>
    <property type="match status" value="1"/>
</dbReference>
<feature type="domain" description="PaaD zinc beta ribbon" evidence="2">
    <location>
        <begin position="119"/>
        <end position="162"/>
    </location>
</feature>
<dbReference type="NCBIfam" id="TIGR02159">
    <property type="entry name" value="PA_CoA_Oxy4"/>
    <property type="match status" value="1"/>
</dbReference>
<evidence type="ECO:0000259" key="2">
    <source>
        <dbReference type="Pfam" id="PF23451"/>
    </source>
</evidence>
<dbReference type="AlphaFoldDB" id="A0A0K1JQS5"/>
<organism evidence="3 4">
    <name type="scientific">Luteipulveratus mongoliensis</name>
    <dbReference type="NCBI Taxonomy" id="571913"/>
    <lineage>
        <taxon>Bacteria</taxon>
        <taxon>Bacillati</taxon>
        <taxon>Actinomycetota</taxon>
        <taxon>Actinomycetes</taxon>
        <taxon>Micrococcales</taxon>
        <taxon>Dermacoccaceae</taxon>
        <taxon>Luteipulveratus</taxon>
    </lineage>
</organism>
<keyword evidence="4" id="KW-1185">Reference proteome</keyword>
<evidence type="ECO:0000313" key="4">
    <source>
        <dbReference type="Proteomes" id="UP000066480"/>
    </source>
</evidence>
<evidence type="ECO:0000313" key="3">
    <source>
        <dbReference type="EMBL" id="AKU19074.1"/>
    </source>
</evidence>
<name>A0A0K1JQS5_9MICO</name>
<dbReference type="InterPro" id="IPR056572">
    <property type="entry name" value="Zn_ribbon_PaaD"/>
</dbReference>
<dbReference type="KEGG" id="lmoi:VV02_18275"/>
<dbReference type="Proteomes" id="UP000066480">
    <property type="component" value="Chromosome"/>
</dbReference>
<dbReference type="Gene3D" id="3.30.300.130">
    <property type="entry name" value="Fe-S cluster assembly (FSCA)"/>
    <property type="match status" value="1"/>
</dbReference>